<evidence type="ECO:0000313" key="1">
    <source>
        <dbReference type="EMBL" id="KAF2000711.1"/>
    </source>
</evidence>
<gene>
    <name evidence="1" type="ORF">P154DRAFT_193403</name>
</gene>
<keyword evidence="2" id="KW-1185">Reference proteome</keyword>
<sequence length="154" mass="17193">MVTQQQNPVGWHGAGFLYRPENLFATPISQALGLAYQIIWINRRGGIKELRIISWVCIHALLIHGCSLINDVNPNIAETSVNQRRAATGIHPHRSRRGRPRHTSKWEAKYKFPAADTRNLATGGTAKVIRSKTATWGFLGAVGQLRSLRNEQSC</sequence>
<organism evidence="1 2">
    <name type="scientific">Amniculicola lignicola CBS 123094</name>
    <dbReference type="NCBI Taxonomy" id="1392246"/>
    <lineage>
        <taxon>Eukaryota</taxon>
        <taxon>Fungi</taxon>
        <taxon>Dikarya</taxon>
        <taxon>Ascomycota</taxon>
        <taxon>Pezizomycotina</taxon>
        <taxon>Dothideomycetes</taxon>
        <taxon>Pleosporomycetidae</taxon>
        <taxon>Pleosporales</taxon>
        <taxon>Amniculicolaceae</taxon>
        <taxon>Amniculicola</taxon>
    </lineage>
</organism>
<dbReference type="EMBL" id="ML977587">
    <property type="protein sequence ID" value="KAF2000711.1"/>
    <property type="molecule type" value="Genomic_DNA"/>
</dbReference>
<dbReference type="Proteomes" id="UP000799779">
    <property type="component" value="Unassembled WGS sequence"/>
</dbReference>
<proteinExistence type="predicted"/>
<reference evidence="1" key="1">
    <citation type="journal article" date="2020" name="Stud. Mycol.">
        <title>101 Dothideomycetes genomes: a test case for predicting lifestyles and emergence of pathogens.</title>
        <authorList>
            <person name="Haridas S."/>
            <person name="Albert R."/>
            <person name="Binder M."/>
            <person name="Bloem J."/>
            <person name="Labutti K."/>
            <person name="Salamov A."/>
            <person name="Andreopoulos B."/>
            <person name="Baker S."/>
            <person name="Barry K."/>
            <person name="Bills G."/>
            <person name="Bluhm B."/>
            <person name="Cannon C."/>
            <person name="Castanera R."/>
            <person name="Culley D."/>
            <person name="Daum C."/>
            <person name="Ezra D."/>
            <person name="Gonzalez J."/>
            <person name="Henrissat B."/>
            <person name="Kuo A."/>
            <person name="Liang C."/>
            <person name="Lipzen A."/>
            <person name="Lutzoni F."/>
            <person name="Magnuson J."/>
            <person name="Mondo S."/>
            <person name="Nolan M."/>
            <person name="Ohm R."/>
            <person name="Pangilinan J."/>
            <person name="Park H.-J."/>
            <person name="Ramirez L."/>
            <person name="Alfaro M."/>
            <person name="Sun H."/>
            <person name="Tritt A."/>
            <person name="Yoshinaga Y."/>
            <person name="Zwiers L.-H."/>
            <person name="Turgeon B."/>
            <person name="Goodwin S."/>
            <person name="Spatafora J."/>
            <person name="Crous P."/>
            <person name="Grigoriev I."/>
        </authorList>
    </citation>
    <scope>NUCLEOTIDE SEQUENCE</scope>
    <source>
        <strain evidence="1">CBS 123094</strain>
    </source>
</reference>
<protein>
    <submittedName>
        <fullName evidence="1">Uncharacterized protein</fullName>
    </submittedName>
</protein>
<accession>A0A6A5WKN3</accession>
<evidence type="ECO:0000313" key="2">
    <source>
        <dbReference type="Proteomes" id="UP000799779"/>
    </source>
</evidence>
<dbReference type="AlphaFoldDB" id="A0A6A5WKN3"/>
<name>A0A6A5WKN3_9PLEO</name>